<evidence type="ECO:0000313" key="1">
    <source>
        <dbReference type="EMBL" id="DAD86815.1"/>
    </source>
</evidence>
<sequence>MFQSTPASGWHASQTQKRKVKYFNPHPLPDDIIKIPQHQAYVKPPKIKKPPLGGIFYYSSLRCLVSAADLVIL</sequence>
<name>A0A8S5MXH3_9CAUD</name>
<proteinExistence type="predicted"/>
<dbReference type="EMBL" id="BK015008">
    <property type="protein sequence ID" value="DAD86815.1"/>
    <property type="molecule type" value="Genomic_DNA"/>
</dbReference>
<accession>A0A8S5MXH3</accession>
<protein>
    <submittedName>
        <fullName evidence="1">Uncharacterized protein</fullName>
    </submittedName>
</protein>
<organism evidence="1">
    <name type="scientific">Siphoviridae sp. ct91l7</name>
    <dbReference type="NCBI Taxonomy" id="2826173"/>
    <lineage>
        <taxon>Viruses</taxon>
        <taxon>Duplodnaviria</taxon>
        <taxon>Heunggongvirae</taxon>
        <taxon>Uroviricota</taxon>
        <taxon>Caudoviricetes</taxon>
    </lineage>
</organism>
<reference evidence="1" key="1">
    <citation type="journal article" date="2021" name="Proc. Natl. Acad. Sci. U.S.A.">
        <title>A Catalog of Tens of Thousands of Viruses from Human Metagenomes Reveals Hidden Associations with Chronic Diseases.</title>
        <authorList>
            <person name="Tisza M.J."/>
            <person name="Buck C.B."/>
        </authorList>
    </citation>
    <scope>NUCLEOTIDE SEQUENCE</scope>
    <source>
        <strain evidence="1">Ct91l7</strain>
    </source>
</reference>